<gene>
    <name evidence="1" type="ORF">ETP66_10620</name>
</gene>
<dbReference type="Pfam" id="PF16868">
    <property type="entry name" value="NMT1_3"/>
    <property type="match status" value="1"/>
</dbReference>
<accession>A0A4Q9AX44</accession>
<keyword evidence="2" id="KW-1185">Reference proteome</keyword>
<comment type="caution">
    <text evidence="1">The sequence shown here is derived from an EMBL/GenBank/DDBJ whole genome shotgun (WGS) entry which is preliminary data.</text>
</comment>
<evidence type="ECO:0000313" key="2">
    <source>
        <dbReference type="Proteomes" id="UP000292858"/>
    </source>
</evidence>
<proteinExistence type="predicted"/>
<sequence>MGWKKLLGIGILAFLVPPTLAQGDFRWPRQILFGSTEVGTAGYSLLIAWSAEFTANTGVQARVSPGATPTITSWLFERRVEFTSAPLTVLVETMDGEPGYRPGPLRVVFPAILTPWGLMTRGDTPYRRVQDIGPGVRLAWPPFSYFHRILDGLLACRGLTRDQVRLVPVANYSANSRVIAEGSADIAFTSPVSDVNVEVEGNPRGIRWLPVPTAQEDRTCLQRWQREYPLLALMRSADLGVQSARGVRMFVIPSVYYTRADVSEDLVYHLVKWLDENHALYREKHAMARFQTLESLRFVVENMAVPLHPGTVRYLREKGLWTQEMERRQQATVRLVDQYTTLYERAVELARARRVSTDPASEAWQRFWRDFLAQNRVPRFSEAWRP</sequence>
<dbReference type="Proteomes" id="UP000292858">
    <property type="component" value="Unassembled WGS sequence"/>
</dbReference>
<dbReference type="AlphaFoldDB" id="A0A4Q9AX44"/>
<organism evidence="1 2">
    <name type="scientific">Thermus thermamylovorans</name>
    <dbReference type="NCBI Taxonomy" id="2509362"/>
    <lineage>
        <taxon>Bacteria</taxon>
        <taxon>Thermotogati</taxon>
        <taxon>Deinococcota</taxon>
        <taxon>Deinococci</taxon>
        <taxon>Thermales</taxon>
        <taxon>Thermaceae</taxon>
        <taxon>Thermus</taxon>
    </lineage>
</organism>
<protein>
    <submittedName>
        <fullName evidence="1">TRAP transporter substrate-binding protein</fullName>
    </submittedName>
</protein>
<dbReference type="InterPro" id="IPR011852">
    <property type="entry name" value="TRAP_TAXI"/>
</dbReference>
<name>A0A4Q9AX44_9DEIN</name>
<evidence type="ECO:0000313" key="1">
    <source>
        <dbReference type="EMBL" id="TBH16054.1"/>
    </source>
</evidence>
<dbReference type="Gene3D" id="3.40.190.10">
    <property type="entry name" value="Periplasmic binding protein-like II"/>
    <property type="match status" value="2"/>
</dbReference>
<dbReference type="EMBL" id="SIJL01000020">
    <property type="protein sequence ID" value="TBH16054.1"/>
    <property type="molecule type" value="Genomic_DNA"/>
</dbReference>
<dbReference type="OrthoDB" id="9776669at2"/>
<reference evidence="1 2" key="1">
    <citation type="submission" date="2019-02" db="EMBL/GenBank/DDBJ databases">
        <title>Thermus sp. a novel from hot spring.</title>
        <authorList>
            <person name="Zhao Z."/>
        </authorList>
    </citation>
    <scope>NUCLEOTIDE SEQUENCE [LARGE SCALE GENOMIC DNA]</scope>
    <source>
        <strain evidence="1 2">CFH 72773T</strain>
    </source>
</reference>
<dbReference type="SUPFAM" id="SSF53850">
    <property type="entry name" value="Periplasmic binding protein-like II"/>
    <property type="match status" value="1"/>
</dbReference>